<dbReference type="Proteomes" id="UP000645007">
    <property type="component" value="Unassembled WGS sequence"/>
</dbReference>
<protein>
    <submittedName>
        <fullName evidence="1">Uncharacterized protein</fullName>
    </submittedName>
</protein>
<keyword evidence="2" id="KW-1185">Reference proteome</keyword>
<accession>A0ABR8ZIU6</accession>
<dbReference type="RefSeq" id="WP_191911016.1">
    <property type="nucleotide sequence ID" value="NZ_JABUXR010000004.1"/>
</dbReference>
<evidence type="ECO:0000313" key="2">
    <source>
        <dbReference type="Proteomes" id="UP000645007"/>
    </source>
</evidence>
<reference evidence="1 2" key="1">
    <citation type="submission" date="2020-06" db="EMBL/GenBank/DDBJ databases">
        <title>Limosilactobacillus sp. nov.</title>
        <authorList>
            <person name="Ksiezarek M."/>
            <person name="Goncalves Ribeiro T."/>
            <person name="Rocha J."/>
            <person name="Grosso F."/>
            <person name="Peixe L."/>
        </authorList>
    </citation>
    <scope>NUCLEOTIDE SEQUENCE [LARGE SCALE GENOMIC DNA]</scope>
    <source>
        <strain evidence="2">c9Ua_26_M</strain>
    </source>
</reference>
<gene>
    <name evidence="1" type="ORF">HUK45_02940</name>
</gene>
<name>A0ABR8ZIU6_9LACO</name>
<organism evidence="1 2">
    <name type="scientific">Limosilactobacillus urinaemulieris</name>
    <dbReference type="NCBI Taxonomy" id="2742600"/>
    <lineage>
        <taxon>Bacteria</taxon>
        <taxon>Bacillati</taxon>
        <taxon>Bacillota</taxon>
        <taxon>Bacilli</taxon>
        <taxon>Lactobacillales</taxon>
        <taxon>Lactobacillaceae</taxon>
        <taxon>Limosilactobacillus</taxon>
    </lineage>
</organism>
<comment type="caution">
    <text evidence="1">The sequence shown here is derived from an EMBL/GenBank/DDBJ whole genome shotgun (WGS) entry which is preliminary data.</text>
</comment>
<proteinExistence type="predicted"/>
<evidence type="ECO:0000313" key="1">
    <source>
        <dbReference type="EMBL" id="MBD8085222.1"/>
    </source>
</evidence>
<sequence length="98" mass="11436">MCLVDHAFPYSMHKKNIQLALADYDLYNNDAKAKMHKNSRQADVTVNGILSQRSDSRHLKQSIHDHIVTNLKEQFDIDLRKLRVNLKPFNHKQDVVIV</sequence>
<dbReference type="EMBL" id="JABUXR010000004">
    <property type="protein sequence ID" value="MBD8085222.1"/>
    <property type="molecule type" value="Genomic_DNA"/>
</dbReference>